<feature type="compositionally biased region" description="Polar residues" evidence="5">
    <location>
        <begin position="825"/>
        <end position="838"/>
    </location>
</feature>
<dbReference type="SUPFAM" id="SSF81606">
    <property type="entry name" value="PP2C-like"/>
    <property type="match status" value="1"/>
</dbReference>
<dbReference type="InterPro" id="IPR049680">
    <property type="entry name" value="FLVCR1-2_SLC49-like"/>
</dbReference>
<protein>
    <submittedName>
        <fullName evidence="9">Protein phosphatase 2C (PP2C)-like domain</fullName>
    </submittedName>
</protein>
<comment type="subcellular location">
    <subcellularLocation>
        <location evidence="1">Membrane</location>
        <topology evidence="1">Multi-pass membrane protein</topology>
    </subcellularLocation>
</comment>
<keyword evidence="2 6" id="KW-0812">Transmembrane</keyword>
<feature type="transmembrane region" description="Helical" evidence="6">
    <location>
        <begin position="303"/>
        <end position="322"/>
    </location>
</feature>
<dbReference type="PANTHER" id="PTHR10924:SF6">
    <property type="entry name" value="SOLUTE CARRIER FAMILY 49 MEMBER A3"/>
    <property type="match status" value="1"/>
</dbReference>
<evidence type="ECO:0000256" key="3">
    <source>
        <dbReference type="ARBA" id="ARBA00022989"/>
    </source>
</evidence>
<feature type="transmembrane region" description="Helical" evidence="6">
    <location>
        <begin position="485"/>
        <end position="507"/>
    </location>
</feature>
<evidence type="ECO:0000259" key="7">
    <source>
        <dbReference type="PROSITE" id="PS50850"/>
    </source>
</evidence>
<dbReference type="PROSITE" id="PS50850">
    <property type="entry name" value="MFS"/>
    <property type="match status" value="1"/>
</dbReference>
<dbReference type="InterPro" id="IPR011701">
    <property type="entry name" value="MFS"/>
</dbReference>
<feature type="transmembrane region" description="Helical" evidence="6">
    <location>
        <begin position="422"/>
        <end position="442"/>
    </location>
</feature>
<organism evidence="9 10">
    <name type="scientific">Pseudocohnilembus persalinus</name>
    <name type="common">Ciliate</name>
    <dbReference type="NCBI Taxonomy" id="266149"/>
    <lineage>
        <taxon>Eukaryota</taxon>
        <taxon>Sar</taxon>
        <taxon>Alveolata</taxon>
        <taxon>Ciliophora</taxon>
        <taxon>Intramacronucleata</taxon>
        <taxon>Oligohymenophorea</taxon>
        <taxon>Scuticociliatia</taxon>
        <taxon>Philasterida</taxon>
        <taxon>Pseudocohnilembidae</taxon>
        <taxon>Pseudocohnilembus</taxon>
    </lineage>
</organism>
<feature type="transmembrane region" description="Helical" evidence="6">
    <location>
        <begin position="259"/>
        <end position="283"/>
    </location>
</feature>
<dbReference type="Pfam" id="PF07690">
    <property type="entry name" value="MFS_1"/>
    <property type="match status" value="1"/>
</dbReference>
<feature type="transmembrane region" description="Helical" evidence="6">
    <location>
        <begin position="448"/>
        <end position="473"/>
    </location>
</feature>
<dbReference type="InterPro" id="IPR001932">
    <property type="entry name" value="PPM-type_phosphatase-like_dom"/>
</dbReference>
<dbReference type="InterPro" id="IPR036259">
    <property type="entry name" value="MFS_trans_sf"/>
</dbReference>
<gene>
    <name evidence="9" type="ORF">PPERSA_09194</name>
</gene>
<evidence type="ECO:0000259" key="8">
    <source>
        <dbReference type="PROSITE" id="PS51746"/>
    </source>
</evidence>
<evidence type="ECO:0000256" key="4">
    <source>
        <dbReference type="ARBA" id="ARBA00023136"/>
    </source>
</evidence>
<feature type="transmembrane region" description="Helical" evidence="6">
    <location>
        <begin position="394"/>
        <end position="415"/>
    </location>
</feature>
<feature type="domain" description="Major facilitator superfamily (MFS) profile" evidence="7">
    <location>
        <begin position="131"/>
        <end position="541"/>
    </location>
</feature>
<reference evidence="9 10" key="1">
    <citation type="journal article" date="2015" name="Sci. Rep.">
        <title>Genome of the facultative scuticociliatosis pathogen Pseudocohnilembus persalinus provides insight into its virulence through horizontal gene transfer.</title>
        <authorList>
            <person name="Xiong J."/>
            <person name="Wang G."/>
            <person name="Cheng J."/>
            <person name="Tian M."/>
            <person name="Pan X."/>
            <person name="Warren A."/>
            <person name="Jiang C."/>
            <person name="Yuan D."/>
            <person name="Miao W."/>
        </authorList>
    </citation>
    <scope>NUCLEOTIDE SEQUENCE [LARGE SCALE GENOMIC DNA]</scope>
    <source>
        <strain evidence="9">36N120E</strain>
    </source>
</reference>
<feature type="region of interest" description="Disordered" evidence="5">
    <location>
        <begin position="818"/>
        <end position="838"/>
    </location>
</feature>
<dbReference type="SUPFAM" id="SSF103473">
    <property type="entry name" value="MFS general substrate transporter"/>
    <property type="match status" value="1"/>
</dbReference>
<dbReference type="GO" id="GO:0022857">
    <property type="term" value="F:transmembrane transporter activity"/>
    <property type="evidence" value="ECO:0007669"/>
    <property type="project" value="InterPro"/>
</dbReference>
<evidence type="ECO:0000256" key="1">
    <source>
        <dbReference type="ARBA" id="ARBA00004141"/>
    </source>
</evidence>
<dbReference type="Gene3D" id="1.20.1250.20">
    <property type="entry name" value="MFS general substrate transporter like domains"/>
    <property type="match status" value="2"/>
</dbReference>
<evidence type="ECO:0000256" key="6">
    <source>
        <dbReference type="SAM" id="Phobius"/>
    </source>
</evidence>
<dbReference type="InterPro" id="IPR020846">
    <property type="entry name" value="MFS_dom"/>
</dbReference>
<accession>A0A0V0QM39</accession>
<proteinExistence type="predicted"/>
<dbReference type="InterPro" id="IPR036457">
    <property type="entry name" value="PPM-type-like_dom_sf"/>
</dbReference>
<comment type="caution">
    <text evidence="9">The sequence shown here is derived from an EMBL/GenBank/DDBJ whole genome shotgun (WGS) entry which is preliminary data.</text>
</comment>
<evidence type="ECO:0000313" key="9">
    <source>
        <dbReference type="EMBL" id="KRX03286.1"/>
    </source>
</evidence>
<keyword evidence="4 6" id="KW-0472">Membrane</keyword>
<feature type="transmembrane region" description="Helical" evidence="6">
    <location>
        <begin position="359"/>
        <end position="382"/>
    </location>
</feature>
<dbReference type="SMART" id="SM00332">
    <property type="entry name" value="PP2Cc"/>
    <property type="match status" value="1"/>
</dbReference>
<keyword evidence="3 6" id="KW-1133">Transmembrane helix</keyword>
<evidence type="ECO:0000256" key="5">
    <source>
        <dbReference type="SAM" id="MobiDB-lite"/>
    </source>
</evidence>
<name>A0A0V0QM39_PSEPJ</name>
<dbReference type="Pfam" id="PF00481">
    <property type="entry name" value="PP2C"/>
    <property type="match status" value="1"/>
</dbReference>
<dbReference type="Gene3D" id="3.60.40.10">
    <property type="entry name" value="PPM-type phosphatase domain"/>
    <property type="match status" value="1"/>
</dbReference>
<feature type="domain" description="PPM-type phosphatase" evidence="8">
    <location>
        <begin position="676"/>
        <end position="996"/>
    </location>
</feature>
<dbReference type="AlphaFoldDB" id="A0A0V0QM39"/>
<dbReference type="EMBL" id="LDAU01000138">
    <property type="protein sequence ID" value="KRX03286.1"/>
    <property type="molecule type" value="Genomic_DNA"/>
</dbReference>
<evidence type="ECO:0000313" key="10">
    <source>
        <dbReference type="Proteomes" id="UP000054937"/>
    </source>
</evidence>
<dbReference type="PROSITE" id="PS51746">
    <property type="entry name" value="PPM_2"/>
    <property type="match status" value="1"/>
</dbReference>
<dbReference type="CDD" id="cd00143">
    <property type="entry name" value="PP2Cc"/>
    <property type="match status" value="1"/>
</dbReference>
<dbReference type="Proteomes" id="UP000054937">
    <property type="component" value="Unassembled WGS sequence"/>
</dbReference>
<dbReference type="GO" id="GO:0016020">
    <property type="term" value="C:membrane"/>
    <property type="evidence" value="ECO:0007669"/>
    <property type="project" value="UniProtKB-SubCell"/>
</dbReference>
<feature type="transmembrane region" description="Helical" evidence="6">
    <location>
        <begin position="129"/>
        <end position="153"/>
    </location>
</feature>
<dbReference type="PANTHER" id="PTHR10924">
    <property type="entry name" value="MAJOR FACILITATOR SUPERFAMILY PROTEIN-RELATED"/>
    <property type="match status" value="1"/>
</dbReference>
<sequence length="1002" mass="114421">MSDQENQPFKDSYNESQLEGGSRIKKDLLEQYNQLKNSLLQSVKQESQLEIIRECINEKLLQVRNGKSIAQSHLESEMIAKEIESLYEQDKIVIKGEILQEIKLKTTVKHADGQEPGEVMEYKVYKRRYIQVIMFALVQMLTCLLYSTTSPIANQLVQIYNTTSSTVNLNMELYLLGHPCFTFVASFLIEKYGAYLSMTIGCLLSLICVFLRLIHTDSEDYITILIIAQVIGGIGRPFIVNCQSKVATKWFGPSERNMITSLLSFNVLLSSIIGSLIPGILFGDYSYENDNENFDEGKKKTRNLMLIEFFLGLICTIPFIILGRNEPPSPPSYAASIKKTQEKFIVGIKKLFSNKNFNLLLAAYTAMFGGFKAFSIVSSYIFSAYGQNSSQNSYIQISPAITGFTFTVICGILIKKYRCYKLFMSMGFLGSSLGFVVLYLLLQTTNFWAIFMAVAFIGIFAVPPTPVMIEYGIEVTFPLDDALPVGILFAGGQLGGMLIGVIVSSIVEDSTEKQANFGLLFFIIMYLLSSIFIFFTSQDLRRYEAEKNQKEIVQESLDALGIEKIEEKPFLSTTKYYSQLKQAYQKYFDRENSIYQKVQNSFAFQGVQIGEQKQERNEEKRKNYEKGGQNYQSYFNNHQIARNMLFSLPLFVIVNQKLNKLQCFFSKSPYQQDVLDNRAVTLQYAANNPIEDRINLKQLQNIEGYLLEVYDGHGGWQVSQFVQKNFSTQLEQILKENKEKQWNSEEEYIKASLAQAFDEIEYKYLNMAKQAYSMGFPKVGRVGSCALITLVHKNKIYSANSGDCKGIIVSENHKGQFDGRKINHKQNANSPKEQQRLKQSFPNEPDIVVCQGKDACYVKSRLQPTRSFGDLDLKYAEFNNPNKEPTEKGFPKRVIENFKGPYITHKPEIKVFELNQQDRFLVMATDGLWDNLKKKDVVKVVETFSKDKVKIINQLFTNTINAAAQENQISVEQMKLIPIGTRRSYHDDISIIVVDLEKQFQN</sequence>
<evidence type="ECO:0000256" key="2">
    <source>
        <dbReference type="ARBA" id="ARBA00022692"/>
    </source>
</evidence>
<dbReference type="OrthoDB" id="420076at2759"/>
<feature type="transmembrane region" description="Helical" evidence="6">
    <location>
        <begin position="196"/>
        <end position="215"/>
    </location>
</feature>
<dbReference type="InParanoid" id="A0A0V0QM39"/>
<keyword evidence="10" id="KW-1185">Reference proteome</keyword>
<feature type="transmembrane region" description="Helical" evidence="6">
    <location>
        <begin position="519"/>
        <end position="537"/>
    </location>
</feature>
<feature type="transmembrane region" description="Helical" evidence="6">
    <location>
        <begin position="221"/>
        <end position="239"/>
    </location>
</feature>